<feature type="transmembrane region" description="Helical" evidence="1">
    <location>
        <begin position="14"/>
        <end position="37"/>
    </location>
</feature>
<dbReference type="Proteomes" id="UP000799778">
    <property type="component" value="Unassembled WGS sequence"/>
</dbReference>
<dbReference type="OrthoDB" id="8943665at2759"/>
<accession>A0A6A5Y6Z0</accession>
<dbReference type="RefSeq" id="XP_033389637.1">
    <property type="nucleotide sequence ID" value="XM_033526592.1"/>
</dbReference>
<sequence>MTHSPHFRLCPSSHISFCTTTPATIGAYIMSAIIRFFRFSIQFHQFSLSVMNTEFIRPPLSNIHYPTSIIQHPLSNIQYPTSSVQKSTVYSPRSYLIFVLRSLFFPYLIFAFPDWTGL</sequence>
<name>A0A6A5Y6Z0_9PLEO</name>
<evidence type="ECO:0000256" key="1">
    <source>
        <dbReference type="SAM" id="Phobius"/>
    </source>
</evidence>
<dbReference type="EMBL" id="ML978066">
    <property type="protein sequence ID" value="KAF2021298.1"/>
    <property type="molecule type" value="Genomic_DNA"/>
</dbReference>
<feature type="transmembrane region" description="Helical" evidence="1">
    <location>
        <begin position="95"/>
        <end position="112"/>
    </location>
</feature>
<keyword evidence="1" id="KW-0812">Transmembrane</keyword>
<dbReference type="GeneID" id="54283989"/>
<organism evidence="2 3">
    <name type="scientific">Aaosphaeria arxii CBS 175.79</name>
    <dbReference type="NCBI Taxonomy" id="1450172"/>
    <lineage>
        <taxon>Eukaryota</taxon>
        <taxon>Fungi</taxon>
        <taxon>Dikarya</taxon>
        <taxon>Ascomycota</taxon>
        <taxon>Pezizomycotina</taxon>
        <taxon>Dothideomycetes</taxon>
        <taxon>Pleosporomycetidae</taxon>
        <taxon>Pleosporales</taxon>
        <taxon>Pleosporales incertae sedis</taxon>
        <taxon>Aaosphaeria</taxon>
    </lineage>
</organism>
<keyword evidence="1" id="KW-0472">Membrane</keyword>
<keyword evidence="1" id="KW-1133">Transmembrane helix</keyword>
<evidence type="ECO:0000313" key="2">
    <source>
        <dbReference type="EMBL" id="KAF2021298.1"/>
    </source>
</evidence>
<keyword evidence="3" id="KW-1185">Reference proteome</keyword>
<dbReference type="AlphaFoldDB" id="A0A6A5Y6Z0"/>
<proteinExistence type="predicted"/>
<gene>
    <name evidence="2" type="ORF">BU24DRAFT_416962</name>
</gene>
<protein>
    <submittedName>
        <fullName evidence="2">Uncharacterized protein</fullName>
    </submittedName>
</protein>
<evidence type="ECO:0000313" key="3">
    <source>
        <dbReference type="Proteomes" id="UP000799778"/>
    </source>
</evidence>
<reference evidence="2" key="1">
    <citation type="journal article" date="2020" name="Stud. Mycol.">
        <title>101 Dothideomycetes genomes: a test case for predicting lifestyles and emergence of pathogens.</title>
        <authorList>
            <person name="Haridas S."/>
            <person name="Albert R."/>
            <person name="Binder M."/>
            <person name="Bloem J."/>
            <person name="Labutti K."/>
            <person name="Salamov A."/>
            <person name="Andreopoulos B."/>
            <person name="Baker S."/>
            <person name="Barry K."/>
            <person name="Bills G."/>
            <person name="Bluhm B."/>
            <person name="Cannon C."/>
            <person name="Castanera R."/>
            <person name="Culley D."/>
            <person name="Daum C."/>
            <person name="Ezra D."/>
            <person name="Gonzalez J."/>
            <person name="Henrissat B."/>
            <person name="Kuo A."/>
            <person name="Liang C."/>
            <person name="Lipzen A."/>
            <person name="Lutzoni F."/>
            <person name="Magnuson J."/>
            <person name="Mondo S."/>
            <person name="Nolan M."/>
            <person name="Ohm R."/>
            <person name="Pangilinan J."/>
            <person name="Park H.-J."/>
            <person name="Ramirez L."/>
            <person name="Alfaro M."/>
            <person name="Sun H."/>
            <person name="Tritt A."/>
            <person name="Yoshinaga Y."/>
            <person name="Zwiers L.-H."/>
            <person name="Turgeon B."/>
            <person name="Goodwin S."/>
            <person name="Spatafora J."/>
            <person name="Crous P."/>
            <person name="Grigoriev I."/>
        </authorList>
    </citation>
    <scope>NUCLEOTIDE SEQUENCE</scope>
    <source>
        <strain evidence="2">CBS 175.79</strain>
    </source>
</reference>